<dbReference type="InterPro" id="IPR039498">
    <property type="entry name" value="NTP_transf_5"/>
</dbReference>
<dbReference type="Pfam" id="PF14907">
    <property type="entry name" value="NTP_transf_5"/>
    <property type="match status" value="1"/>
</dbReference>
<reference evidence="2" key="1">
    <citation type="submission" date="2019-09" db="EMBL/GenBank/DDBJ databases">
        <authorList>
            <person name="Cremers G."/>
        </authorList>
    </citation>
    <scope>NUCLEOTIDE SEQUENCE [LARGE SCALE GENOMIC DNA]</scope>
    <source>
        <strain evidence="2">3B</strain>
    </source>
</reference>
<evidence type="ECO:0000313" key="3">
    <source>
        <dbReference type="Proteomes" id="UP000381693"/>
    </source>
</evidence>
<protein>
    <recommendedName>
        <fullName evidence="4">Nucleotidyltransferase family protein</fullName>
    </recommendedName>
</protein>
<gene>
    <name evidence="2" type="ORF">MAMC_00152</name>
</gene>
<evidence type="ECO:0008006" key="4">
    <source>
        <dbReference type="Google" id="ProtNLM"/>
    </source>
</evidence>
<proteinExistence type="predicted"/>
<feature type="region of interest" description="Disordered" evidence="1">
    <location>
        <begin position="1"/>
        <end position="20"/>
    </location>
</feature>
<dbReference type="AlphaFoldDB" id="A0A5E6M8F4"/>
<evidence type="ECO:0000313" key="2">
    <source>
        <dbReference type="EMBL" id="VVM04626.1"/>
    </source>
</evidence>
<dbReference type="RefSeq" id="WP_178087579.1">
    <property type="nucleotide sequence ID" value="NZ_CABFUZ020000022.1"/>
</dbReference>
<name>A0A5E6M8F4_9BACT</name>
<keyword evidence="3" id="KW-1185">Reference proteome</keyword>
<dbReference type="Gene3D" id="3.30.460.40">
    <property type="match status" value="1"/>
</dbReference>
<comment type="caution">
    <text evidence="2">The sequence shown here is derived from an EMBL/GenBank/DDBJ whole genome shotgun (WGS) entry which is preliminary data.</text>
</comment>
<dbReference type="Proteomes" id="UP000381693">
    <property type="component" value="Unassembled WGS sequence"/>
</dbReference>
<sequence length="416" mass="47454">MMESGAGCGTPEPSGRKGCRNRRADAAEAKGKAVDALICALLREETPAWPWEGDESFTARFLERSAYHGVQALVYHLWQNRMGKAAELGWPKRVLDACHEQAIAKAMWELRHRKLLKRVVAAFSELGVQPIFFKGTALAYDLYPAPFLRTRADTDLLVPPRKRDPVIRVLESLGFARRPNVSGDFITYEAEFGWMAPVSHQEHLLDLHWRINNSELLAQLFPHEEVCAAAQGLSALNADAVAVSRVYALLLACMHQAVHKQAPYYVDDVSYYGGDRLIWLYDIDCLLGNLSLHQYWEFVELAERKGLRRTCQRSIERAISLFHAVVPEEAYRVLARQGSQKSADRYLEASSLYRFCADFRAIPGIPNKLRFLGELFFPPESYMRSKYAGRKRAWLPWLYLRRAGTGLRKKLRVRTP</sequence>
<dbReference type="EMBL" id="CABFUZ020000022">
    <property type="protein sequence ID" value="VVM04626.1"/>
    <property type="molecule type" value="Genomic_DNA"/>
</dbReference>
<accession>A0A5E6M8F4</accession>
<organism evidence="2 3">
    <name type="scientific">Methylacidimicrobium cyclopophantes</name>
    <dbReference type="NCBI Taxonomy" id="1041766"/>
    <lineage>
        <taxon>Bacteria</taxon>
        <taxon>Pseudomonadati</taxon>
        <taxon>Verrucomicrobiota</taxon>
        <taxon>Methylacidimicrobium</taxon>
    </lineage>
</organism>
<evidence type="ECO:0000256" key="1">
    <source>
        <dbReference type="SAM" id="MobiDB-lite"/>
    </source>
</evidence>